<dbReference type="InterPro" id="IPR051620">
    <property type="entry name" value="ORF904-like_C"/>
</dbReference>
<dbReference type="STRING" id="1122159.SAMN02745246_04066"/>
<dbReference type="PANTHER" id="PTHR35372">
    <property type="entry name" value="ATP BINDING PROTEIN-RELATED"/>
    <property type="match status" value="1"/>
</dbReference>
<dbReference type="NCBIfam" id="TIGR01613">
    <property type="entry name" value="primase_Cterm"/>
    <property type="match status" value="1"/>
</dbReference>
<dbReference type="GO" id="GO:0016787">
    <property type="term" value="F:hydrolase activity"/>
    <property type="evidence" value="ECO:0007669"/>
    <property type="project" value="UniProtKB-KW"/>
</dbReference>
<sequence>MSAKKLNPQFDDLNKPETLLKHVNQLTKVGEPPAHTEILQRLIDEFEPLDFELLAFPQAEKLRQQIAQLENTLTNPDGSFNTDKELDREREQWKDLNKQLGKLKLNQKHLLVLSIENVLKVAEKNNWGVCKNHDFIYLYNGTYWAELDKETFQKFLGEAAEKMGVAKFSARYYQFRELLFKQFLGTAYLPTPKADKDTVLINLQNGTFEISPQATHLRPFNRKDFITYQLPFEYNPQTKAPLFEAYLNRVLPDMERQKVLAEYLGFVFIKHGSNRLKEEKALILYGTGANGKSVFFEVVNALLGVENTSTFSLQNLTDEAGYYRAKIANKLVNYASEINGKLEASIFKQLVSGEPITARLPYGQPMQLSQYAKLIFNCNELPRDVEHTNAYFRRFLIIPFDVTIPPKEQDKQLHTKIIDTELSGVFNWVLNGLNRLLEQKRFTECKAAFEAVENYKTQSDSVKMFVTENEYKNSPTSYTLLKELYNEYKYFCNEDGFKPVSKTNFKLRLTGYGVEFKRLGVGNVAYLEKELNTF</sequence>
<dbReference type="PANTHER" id="PTHR35372:SF2">
    <property type="entry name" value="SF3 HELICASE DOMAIN-CONTAINING PROTEIN"/>
    <property type="match status" value="1"/>
</dbReference>
<dbReference type="Proteomes" id="UP000290608">
    <property type="component" value="Unassembled WGS sequence"/>
</dbReference>
<evidence type="ECO:0000259" key="4">
    <source>
        <dbReference type="PROSITE" id="PS51206"/>
    </source>
</evidence>
<dbReference type="EMBL" id="QOVL01000033">
    <property type="protein sequence ID" value="RXG21250.1"/>
    <property type="molecule type" value="Genomic_DNA"/>
</dbReference>
<dbReference type="SMART" id="SM00885">
    <property type="entry name" value="D5_N"/>
    <property type="match status" value="1"/>
</dbReference>
<dbReference type="SUPFAM" id="SSF52540">
    <property type="entry name" value="P-loop containing nucleoside triphosphate hydrolases"/>
    <property type="match status" value="1"/>
</dbReference>
<dbReference type="GO" id="GO:0005524">
    <property type="term" value="F:ATP binding"/>
    <property type="evidence" value="ECO:0007669"/>
    <property type="project" value="UniProtKB-KW"/>
</dbReference>
<dbReference type="PROSITE" id="PS51206">
    <property type="entry name" value="SF3_HELICASE_1"/>
    <property type="match status" value="1"/>
</dbReference>
<keyword evidence="2" id="KW-0378">Hydrolase</keyword>
<dbReference type="InterPro" id="IPR027417">
    <property type="entry name" value="P-loop_NTPase"/>
</dbReference>
<dbReference type="InterPro" id="IPR045455">
    <property type="entry name" value="NrS-1_pol-like_helicase"/>
</dbReference>
<dbReference type="InterPro" id="IPR014015">
    <property type="entry name" value="Helicase_SF3_DNA-vir"/>
</dbReference>
<evidence type="ECO:0000256" key="3">
    <source>
        <dbReference type="ARBA" id="ARBA00022840"/>
    </source>
</evidence>
<dbReference type="RefSeq" id="WP_083558087.1">
    <property type="nucleotide sequence ID" value="NZ_QOVL01000033.1"/>
</dbReference>
<proteinExistence type="predicted"/>
<evidence type="ECO:0000313" key="6">
    <source>
        <dbReference type="Proteomes" id="UP000290608"/>
    </source>
</evidence>
<gene>
    <name evidence="5" type="ORF">DSL99_4055</name>
</gene>
<evidence type="ECO:0000256" key="2">
    <source>
        <dbReference type="ARBA" id="ARBA00022801"/>
    </source>
</evidence>
<evidence type="ECO:0000256" key="1">
    <source>
        <dbReference type="ARBA" id="ARBA00022741"/>
    </source>
</evidence>
<dbReference type="GO" id="GO:0004386">
    <property type="term" value="F:helicase activity"/>
    <property type="evidence" value="ECO:0007669"/>
    <property type="project" value="UniProtKB-KW"/>
</dbReference>
<comment type="caution">
    <text evidence="5">The sequence shown here is derived from an EMBL/GenBank/DDBJ whole genome shotgun (WGS) entry which is preliminary data.</text>
</comment>
<dbReference type="InterPro" id="IPR006500">
    <property type="entry name" value="Helicase_put_C_phage/plasmid"/>
</dbReference>
<reference evidence="5 6" key="1">
    <citation type="submission" date="2018-07" db="EMBL/GenBank/DDBJ databases">
        <title>Leeuwenhoekiella genomics.</title>
        <authorList>
            <person name="Tahon G."/>
            <person name="Willems A."/>
        </authorList>
    </citation>
    <scope>NUCLEOTIDE SEQUENCE [LARGE SCALE GENOMIC DNA]</scope>
    <source>
        <strain evidence="5 6">LMG 1345</strain>
    </source>
</reference>
<protein>
    <submittedName>
        <fullName evidence="5">Putative DNA primase/helicase</fullName>
    </submittedName>
</protein>
<keyword evidence="3" id="KW-0067">ATP-binding</keyword>
<dbReference type="Pfam" id="PF08706">
    <property type="entry name" value="D5_N"/>
    <property type="match status" value="1"/>
</dbReference>
<keyword evidence="5" id="KW-0347">Helicase</keyword>
<dbReference type="AlphaFoldDB" id="A0A4Q0P3X2"/>
<dbReference type="Gene3D" id="3.40.50.300">
    <property type="entry name" value="P-loop containing nucleotide triphosphate hydrolases"/>
    <property type="match status" value="1"/>
</dbReference>
<organism evidence="5 6">
    <name type="scientific">Leeuwenhoekiella marinoflava</name>
    <dbReference type="NCBI Taxonomy" id="988"/>
    <lineage>
        <taxon>Bacteria</taxon>
        <taxon>Pseudomonadati</taxon>
        <taxon>Bacteroidota</taxon>
        <taxon>Flavobacteriia</taxon>
        <taxon>Flavobacteriales</taxon>
        <taxon>Flavobacteriaceae</taxon>
        <taxon>Leeuwenhoekiella</taxon>
    </lineage>
</organism>
<name>A0A4Q0P3X2_9FLAO</name>
<dbReference type="InterPro" id="IPR014818">
    <property type="entry name" value="Phage/plasmid_primase_P4_C"/>
</dbReference>
<feature type="domain" description="SF3 helicase" evidence="4">
    <location>
        <begin position="255"/>
        <end position="413"/>
    </location>
</feature>
<keyword evidence="1" id="KW-0547">Nucleotide-binding</keyword>
<dbReference type="Pfam" id="PF19263">
    <property type="entry name" value="DUF5906"/>
    <property type="match status" value="1"/>
</dbReference>
<evidence type="ECO:0000313" key="5">
    <source>
        <dbReference type="EMBL" id="RXG21250.1"/>
    </source>
</evidence>
<accession>A0A4Q0P3X2</accession>